<dbReference type="PANTHER" id="PTHR19143">
    <property type="entry name" value="FIBRINOGEN/TENASCIN/ANGIOPOEITIN"/>
    <property type="match status" value="1"/>
</dbReference>
<dbReference type="Gene3D" id="3.90.215.10">
    <property type="entry name" value="Gamma Fibrinogen, chain A, domain 1"/>
    <property type="match status" value="1"/>
</dbReference>
<dbReference type="SUPFAM" id="SSF56496">
    <property type="entry name" value="Fibrinogen C-terminal domain-like"/>
    <property type="match status" value="1"/>
</dbReference>
<dbReference type="PROSITE" id="PS51406">
    <property type="entry name" value="FIBRINOGEN_C_2"/>
    <property type="match status" value="1"/>
</dbReference>
<keyword evidence="4" id="KW-1185">Reference proteome</keyword>
<proteinExistence type="predicted"/>
<dbReference type="InterPro" id="IPR002181">
    <property type="entry name" value="Fibrinogen_a/b/g_C_dom"/>
</dbReference>
<evidence type="ECO:0000313" key="5">
    <source>
        <dbReference type="WBParaSite" id="PSAMB.scaffold807size41107.g8903.t1"/>
    </source>
</evidence>
<dbReference type="Pfam" id="PF00147">
    <property type="entry name" value="Fibrinogen_C"/>
    <property type="match status" value="1"/>
</dbReference>
<protein>
    <submittedName>
        <fullName evidence="5">Uncharacterized protein</fullName>
    </submittedName>
</protein>
<dbReference type="SMART" id="SM00034">
    <property type="entry name" value="CLECT"/>
    <property type="match status" value="1"/>
</dbReference>
<sequence length="439" mass="49686">MTRMHLLETGVILFSLLSSSFALQCPTNWTQSDVYHDKCYWIVTERKNWFDAQQVCTDNVPGSYLTSINSAFENGNIDADVVDTPGSIFCDQMWIGGDDYEESGSYTWTDGKPFSYTNWDSAGQPDLTYKCVSTQAKTTKKWRTEQCGTLNCFICEVYASALTTTTASPYNCQTSSSPTARISALSTPMTDCYDWRTTGSASVDGIYRISPPGIEPFDVWCDMTTDGGGWTVFQKRLDNCTVFWNRLWTDYKNGFNNSLDRNYWLGLDRINILSTKDEHESGIENILRIDIFGNRCNPATDPSCDPAFGSNVYFYGEWGSFRIDNETNKYQLHISPVLKGNLSGSSADNLFSANNNRYFTTVDESNSQETAGNCAAFNEWGGWWYGDCSYFYLNGKYFPTDQTDAYSGFTVGHSGIQSGTKFNYWIHPIRSEMKLRRKN</sequence>
<organism evidence="4 5">
    <name type="scientific">Plectus sambesii</name>
    <dbReference type="NCBI Taxonomy" id="2011161"/>
    <lineage>
        <taxon>Eukaryota</taxon>
        <taxon>Metazoa</taxon>
        <taxon>Ecdysozoa</taxon>
        <taxon>Nematoda</taxon>
        <taxon>Chromadorea</taxon>
        <taxon>Plectida</taxon>
        <taxon>Plectina</taxon>
        <taxon>Plectoidea</taxon>
        <taxon>Plectidae</taxon>
        <taxon>Plectus</taxon>
    </lineage>
</organism>
<dbReference type="Proteomes" id="UP000887566">
    <property type="component" value="Unplaced"/>
</dbReference>
<dbReference type="GO" id="GO:0005615">
    <property type="term" value="C:extracellular space"/>
    <property type="evidence" value="ECO:0007669"/>
    <property type="project" value="TreeGrafter"/>
</dbReference>
<dbReference type="InterPro" id="IPR014716">
    <property type="entry name" value="Fibrinogen_a/b/g_C_1"/>
</dbReference>
<dbReference type="InterPro" id="IPR016187">
    <property type="entry name" value="CTDL_fold"/>
</dbReference>
<dbReference type="InterPro" id="IPR036056">
    <property type="entry name" value="Fibrinogen-like_C"/>
</dbReference>
<dbReference type="NCBIfam" id="NF040941">
    <property type="entry name" value="GGGWT_bact"/>
    <property type="match status" value="1"/>
</dbReference>
<accession>A0A914XFQ5</accession>
<dbReference type="PROSITE" id="PS50041">
    <property type="entry name" value="C_TYPE_LECTIN_2"/>
    <property type="match status" value="1"/>
</dbReference>
<dbReference type="Gene3D" id="3.10.100.10">
    <property type="entry name" value="Mannose-Binding Protein A, subunit A"/>
    <property type="match status" value="1"/>
</dbReference>
<dbReference type="Pfam" id="PF00059">
    <property type="entry name" value="Lectin_C"/>
    <property type="match status" value="1"/>
</dbReference>
<evidence type="ECO:0000259" key="3">
    <source>
        <dbReference type="PROSITE" id="PS51406"/>
    </source>
</evidence>
<feature type="chain" id="PRO_5037700722" evidence="1">
    <location>
        <begin position="23"/>
        <end position="439"/>
    </location>
</feature>
<dbReference type="AlphaFoldDB" id="A0A914XFQ5"/>
<dbReference type="InterPro" id="IPR001304">
    <property type="entry name" value="C-type_lectin-like"/>
</dbReference>
<feature type="domain" description="Fibrinogen C-terminal" evidence="3">
    <location>
        <begin position="183"/>
        <end position="439"/>
    </location>
</feature>
<dbReference type="SMART" id="SM00186">
    <property type="entry name" value="FBG"/>
    <property type="match status" value="1"/>
</dbReference>
<feature type="domain" description="C-type lectin" evidence="2">
    <location>
        <begin position="35"/>
        <end position="156"/>
    </location>
</feature>
<dbReference type="CDD" id="cd00037">
    <property type="entry name" value="CLECT"/>
    <property type="match status" value="1"/>
</dbReference>
<feature type="signal peptide" evidence="1">
    <location>
        <begin position="1"/>
        <end position="22"/>
    </location>
</feature>
<evidence type="ECO:0000259" key="2">
    <source>
        <dbReference type="PROSITE" id="PS50041"/>
    </source>
</evidence>
<dbReference type="SUPFAM" id="SSF56436">
    <property type="entry name" value="C-type lectin-like"/>
    <property type="match status" value="1"/>
</dbReference>
<reference evidence="5" key="1">
    <citation type="submission" date="2022-11" db="UniProtKB">
        <authorList>
            <consortium name="WormBaseParasite"/>
        </authorList>
    </citation>
    <scope>IDENTIFICATION</scope>
</reference>
<keyword evidence="1" id="KW-0732">Signal</keyword>
<evidence type="ECO:0000256" key="1">
    <source>
        <dbReference type="SAM" id="SignalP"/>
    </source>
</evidence>
<evidence type="ECO:0000313" key="4">
    <source>
        <dbReference type="Proteomes" id="UP000887566"/>
    </source>
</evidence>
<dbReference type="WBParaSite" id="PSAMB.scaffold807size41107.g8903.t1">
    <property type="protein sequence ID" value="PSAMB.scaffold807size41107.g8903.t1"/>
    <property type="gene ID" value="PSAMB.scaffold807size41107.g8903"/>
</dbReference>
<dbReference type="InterPro" id="IPR016186">
    <property type="entry name" value="C-type_lectin-like/link_sf"/>
</dbReference>
<dbReference type="InterPro" id="IPR050373">
    <property type="entry name" value="Fibrinogen_C-term_domain"/>
</dbReference>
<name>A0A914XFQ5_9BILA</name>